<name>A0ABD5PZJ5_9EURY</name>
<dbReference type="SUPFAM" id="SSF53383">
    <property type="entry name" value="PLP-dependent transferases"/>
    <property type="match status" value="1"/>
</dbReference>
<evidence type="ECO:0000256" key="8">
    <source>
        <dbReference type="SAM" id="MobiDB-lite"/>
    </source>
</evidence>
<proteinExistence type="inferred from homology"/>
<protein>
    <recommendedName>
        <fullName evidence="3">Glutamate-1-semialdehyde 2,1-aminomutase</fullName>
    </recommendedName>
    <alternativeName>
        <fullName evidence="6">Glutamate-1-semialdehyde aminotransferase</fullName>
    </alternativeName>
</protein>
<evidence type="ECO:0000256" key="7">
    <source>
        <dbReference type="RuleBase" id="RU003560"/>
    </source>
</evidence>
<sequence length="447" mass="49392">MSDRPDSSGRRARREKTHERYERAKELIPGGTQLLSKRAEMMAPDQWPAYYSEAEGARVTDLDGNEYVDMSFMGIGACVLGYGDEDVDASARRAIDEGVMATLNCPQEVELAEELVEMHPWADMVRFGRPGGEAMAMAVRLARAYSGEETVAFCGYHGWHDWYLAANLETDENLEGHLLPGLDPNGVPESLEGTSKPFHYNEIEELERIARENDLGAIVMEPIRNEDPRDGFLERVREIADEEDAPLVVDEITSGFRATPGGYHAALDLEPDVAVYGKAMGNGYPIAAVVGRERVMDEAEESFLSSTYWTERVGPSAALATLRKFRSENVHDHLVSVGEQVTRGWEDLAEDHGVEIATKGLAPLTKFVVKHDEGQAAKTLFTQEMLDRGYLAGNAVYTSYAHTEPMVEAYLDAADDAFASVAAALEEGSVRERLNGPVAHTKFERLN</sequence>
<evidence type="ECO:0000256" key="6">
    <source>
        <dbReference type="ARBA" id="ARBA00031365"/>
    </source>
</evidence>
<feature type="region of interest" description="Disordered" evidence="8">
    <location>
        <begin position="1"/>
        <end position="20"/>
    </location>
</feature>
<dbReference type="GO" id="GO:0042286">
    <property type="term" value="F:glutamate-1-semialdehyde 2,1-aminomutase activity"/>
    <property type="evidence" value="ECO:0007669"/>
    <property type="project" value="UniProtKB-EC"/>
</dbReference>
<dbReference type="GeneID" id="73047075"/>
<dbReference type="InterPro" id="IPR015424">
    <property type="entry name" value="PyrdxlP-dep_Trfase"/>
</dbReference>
<dbReference type="PANTHER" id="PTHR43713">
    <property type="entry name" value="GLUTAMATE-1-SEMIALDEHYDE 2,1-AMINOMUTASE"/>
    <property type="match status" value="1"/>
</dbReference>
<dbReference type="RefSeq" id="WP_254270396.1">
    <property type="nucleotide sequence ID" value="NZ_CP100401.1"/>
</dbReference>
<evidence type="ECO:0000256" key="2">
    <source>
        <dbReference type="ARBA" id="ARBA00001933"/>
    </source>
</evidence>
<dbReference type="EMBL" id="JBHSHT010000001">
    <property type="protein sequence ID" value="MFC4823815.1"/>
    <property type="molecule type" value="Genomic_DNA"/>
</dbReference>
<dbReference type="InterPro" id="IPR015422">
    <property type="entry name" value="PyrdxlP-dep_Trfase_small"/>
</dbReference>
<keyword evidence="9" id="KW-0808">Transferase</keyword>
<dbReference type="InterPro" id="IPR005814">
    <property type="entry name" value="Aminotrans_3"/>
</dbReference>
<dbReference type="Pfam" id="PF00202">
    <property type="entry name" value="Aminotran_3"/>
    <property type="match status" value="1"/>
</dbReference>
<evidence type="ECO:0000313" key="9">
    <source>
        <dbReference type="EMBL" id="MFC4823815.1"/>
    </source>
</evidence>
<evidence type="ECO:0000256" key="4">
    <source>
        <dbReference type="ARBA" id="ARBA00022898"/>
    </source>
</evidence>
<evidence type="ECO:0000256" key="1">
    <source>
        <dbReference type="ARBA" id="ARBA00001579"/>
    </source>
</evidence>
<evidence type="ECO:0000256" key="5">
    <source>
        <dbReference type="ARBA" id="ARBA00023235"/>
    </source>
</evidence>
<comment type="caution">
    <text evidence="9">The sequence shown here is derived from an EMBL/GenBank/DDBJ whole genome shotgun (WGS) entry which is preliminary data.</text>
</comment>
<accession>A0ABD5PZJ5</accession>
<reference evidence="9 10" key="1">
    <citation type="journal article" date="2019" name="Int. J. Syst. Evol. Microbiol.">
        <title>The Global Catalogue of Microorganisms (GCM) 10K type strain sequencing project: providing services to taxonomists for standard genome sequencing and annotation.</title>
        <authorList>
            <consortium name="The Broad Institute Genomics Platform"/>
            <consortium name="The Broad Institute Genome Sequencing Center for Infectious Disease"/>
            <person name="Wu L."/>
            <person name="Ma J."/>
        </authorList>
    </citation>
    <scope>NUCLEOTIDE SEQUENCE [LARGE SCALE GENOMIC DNA]</scope>
    <source>
        <strain evidence="9 10">XZYJ18</strain>
    </source>
</reference>
<dbReference type="Gene3D" id="3.40.640.10">
    <property type="entry name" value="Type I PLP-dependent aspartate aminotransferase-like (Major domain)"/>
    <property type="match status" value="1"/>
</dbReference>
<gene>
    <name evidence="9" type="ORF">ACFO9K_06035</name>
</gene>
<comment type="cofactor">
    <cofactor evidence="2">
        <name>pyridoxal 5'-phosphate</name>
        <dbReference type="ChEBI" id="CHEBI:597326"/>
    </cofactor>
</comment>
<keyword evidence="10" id="KW-1185">Reference proteome</keyword>
<dbReference type="Gene3D" id="3.90.1150.10">
    <property type="entry name" value="Aspartate Aminotransferase, domain 1"/>
    <property type="match status" value="1"/>
</dbReference>
<organism evidence="9 10">
    <name type="scientific">Halorussus aquaticus</name>
    <dbReference type="NCBI Taxonomy" id="2953748"/>
    <lineage>
        <taxon>Archaea</taxon>
        <taxon>Methanobacteriati</taxon>
        <taxon>Methanobacteriota</taxon>
        <taxon>Stenosarchaea group</taxon>
        <taxon>Halobacteria</taxon>
        <taxon>Halobacteriales</taxon>
        <taxon>Haladaptataceae</taxon>
        <taxon>Halorussus</taxon>
    </lineage>
</organism>
<dbReference type="AlphaFoldDB" id="A0ABD5PZJ5"/>
<dbReference type="GO" id="GO:0008483">
    <property type="term" value="F:transaminase activity"/>
    <property type="evidence" value="ECO:0007669"/>
    <property type="project" value="UniProtKB-KW"/>
</dbReference>
<evidence type="ECO:0000313" key="10">
    <source>
        <dbReference type="Proteomes" id="UP001595945"/>
    </source>
</evidence>
<keyword evidence="5" id="KW-0413">Isomerase</keyword>
<dbReference type="Proteomes" id="UP001595945">
    <property type="component" value="Unassembled WGS sequence"/>
</dbReference>
<comment type="similarity">
    <text evidence="7">Belongs to the class-III pyridoxal-phosphate-dependent aminotransferase family.</text>
</comment>
<keyword evidence="4 7" id="KW-0663">Pyridoxal phosphate</keyword>
<dbReference type="PANTHER" id="PTHR43713:SF3">
    <property type="entry name" value="GLUTAMATE-1-SEMIALDEHYDE 2,1-AMINOMUTASE 1, CHLOROPLASTIC-RELATED"/>
    <property type="match status" value="1"/>
</dbReference>
<evidence type="ECO:0000256" key="3">
    <source>
        <dbReference type="ARBA" id="ARBA00015416"/>
    </source>
</evidence>
<comment type="catalytic activity">
    <reaction evidence="1">
        <text>(S)-4-amino-5-oxopentanoate = 5-aminolevulinate</text>
        <dbReference type="Rhea" id="RHEA:14265"/>
        <dbReference type="ChEBI" id="CHEBI:57501"/>
        <dbReference type="ChEBI" id="CHEBI:356416"/>
        <dbReference type="EC" id="5.4.3.8"/>
    </reaction>
</comment>
<dbReference type="InterPro" id="IPR015421">
    <property type="entry name" value="PyrdxlP-dep_Trfase_major"/>
</dbReference>
<keyword evidence="9" id="KW-0032">Aminotransferase</keyword>